<evidence type="ECO:0008006" key="5">
    <source>
        <dbReference type="Google" id="ProtNLM"/>
    </source>
</evidence>
<feature type="compositionally biased region" description="Low complexity" evidence="1">
    <location>
        <begin position="207"/>
        <end position="236"/>
    </location>
</feature>
<keyword evidence="2" id="KW-1133">Transmembrane helix</keyword>
<protein>
    <recommendedName>
        <fullName evidence="5">Mid2 domain-containing protein</fullName>
    </recommendedName>
</protein>
<comment type="caution">
    <text evidence="3">The sequence shown here is derived from an EMBL/GenBank/DDBJ whole genome shotgun (WGS) entry which is preliminary data.</text>
</comment>
<feature type="region of interest" description="Disordered" evidence="1">
    <location>
        <begin position="205"/>
        <end position="251"/>
    </location>
</feature>
<dbReference type="STRING" id="329884.A0A4U0XAZ6"/>
<proteinExistence type="predicted"/>
<name>A0A4U0XAZ6_9PEZI</name>
<feature type="transmembrane region" description="Helical" evidence="2">
    <location>
        <begin position="257"/>
        <end position="279"/>
    </location>
</feature>
<evidence type="ECO:0000256" key="2">
    <source>
        <dbReference type="SAM" id="Phobius"/>
    </source>
</evidence>
<organism evidence="3 4">
    <name type="scientific">Friedmanniomyces simplex</name>
    <dbReference type="NCBI Taxonomy" id="329884"/>
    <lineage>
        <taxon>Eukaryota</taxon>
        <taxon>Fungi</taxon>
        <taxon>Dikarya</taxon>
        <taxon>Ascomycota</taxon>
        <taxon>Pezizomycotina</taxon>
        <taxon>Dothideomycetes</taxon>
        <taxon>Dothideomycetidae</taxon>
        <taxon>Mycosphaerellales</taxon>
        <taxon>Teratosphaeriaceae</taxon>
        <taxon>Friedmanniomyces</taxon>
    </lineage>
</organism>
<gene>
    <name evidence="3" type="ORF">B0A55_04475</name>
</gene>
<reference evidence="3 4" key="1">
    <citation type="submission" date="2017-03" db="EMBL/GenBank/DDBJ databases">
        <title>Genomes of endolithic fungi from Antarctica.</title>
        <authorList>
            <person name="Coleine C."/>
            <person name="Masonjones S."/>
            <person name="Stajich J.E."/>
        </authorList>
    </citation>
    <scope>NUCLEOTIDE SEQUENCE [LARGE SCALE GENOMIC DNA]</scope>
    <source>
        <strain evidence="3 4">CCFEE 5184</strain>
    </source>
</reference>
<keyword evidence="2" id="KW-0472">Membrane</keyword>
<dbReference type="EMBL" id="NAJQ01000248">
    <property type="protein sequence ID" value="TKA73864.1"/>
    <property type="molecule type" value="Genomic_DNA"/>
</dbReference>
<feature type="compositionally biased region" description="Basic and acidic residues" evidence="1">
    <location>
        <begin position="340"/>
        <end position="358"/>
    </location>
</feature>
<dbReference type="Proteomes" id="UP000309340">
    <property type="component" value="Unassembled WGS sequence"/>
</dbReference>
<keyword evidence="2" id="KW-0812">Transmembrane</keyword>
<evidence type="ECO:0000313" key="3">
    <source>
        <dbReference type="EMBL" id="TKA73864.1"/>
    </source>
</evidence>
<feature type="region of interest" description="Disordered" evidence="1">
    <location>
        <begin position="287"/>
        <end position="380"/>
    </location>
</feature>
<accession>A0A4U0XAZ6</accession>
<sequence>MKYIPARAASSLVLTTPAPTVPHPALAVRQATTSSATATGLSTDVPLTTIFTPPSNCFDRDFGVLLGGTVSGNPSAFRDYSAADVSCYPATYSELELSTGLWFSPGVCPSGYARASQGSDVADGNPSLTLAWCCPSSMAYSWDGTYDYCSTYVATSTTVRSNSSTAQPFSGFVALQWPISVMWRSEDLNSFTPASAPILEAAQTSLATRNATRTRTQGTQGGDSATSSSSVASPTRTGHRGTNTSNKGGGLGTGAEIGIGVGVALPCLALLGLGIWFYLYRRRTKSKKSGEHRDSANDETDLQPWGGTKAELPGEAPRGYGPEKRGPAYGGNGGDVAELEPGRDGLNEMEEQNKRMEPVELPGSALGRMQLWRRPPCSRP</sequence>
<dbReference type="OrthoDB" id="4770059at2759"/>
<evidence type="ECO:0000313" key="4">
    <source>
        <dbReference type="Proteomes" id="UP000309340"/>
    </source>
</evidence>
<keyword evidence="4" id="KW-1185">Reference proteome</keyword>
<dbReference type="AlphaFoldDB" id="A0A4U0XAZ6"/>
<evidence type="ECO:0000256" key="1">
    <source>
        <dbReference type="SAM" id="MobiDB-lite"/>
    </source>
</evidence>